<evidence type="ECO:0000313" key="3">
    <source>
        <dbReference type="EMBL" id="MBS0025871.1"/>
    </source>
</evidence>
<dbReference type="EMBL" id="JAGTXB010000001">
    <property type="protein sequence ID" value="MBS0025871.1"/>
    <property type="molecule type" value="Genomic_DNA"/>
</dbReference>
<gene>
    <name evidence="3" type="ORF">KE626_00975</name>
</gene>
<name>A0ABS5ISF2_9BACT</name>
<dbReference type="Gene3D" id="3.40.50.880">
    <property type="match status" value="1"/>
</dbReference>
<dbReference type="InterPro" id="IPR006286">
    <property type="entry name" value="C56_PfpI-like"/>
</dbReference>
<evidence type="ECO:0000313" key="4">
    <source>
        <dbReference type="Proteomes" id="UP000676386"/>
    </source>
</evidence>
<dbReference type="RefSeq" id="WP_211970965.1">
    <property type="nucleotide sequence ID" value="NZ_CBFHAM010000046.1"/>
</dbReference>
<comment type="similarity">
    <text evidence="1">Belongs to the peptidase C56 family.</text>
</comment>
<dbReference type="InterPro" id="IPR002818">
    <property type="entry name" value="DJ-1/PfpI"/>
</dbReference>
<dbReference type="SUPFAM" id="SSF52317">
    <property type="entry name" value="Class I glutamine amidotransferase-like"/>
    <property type="match status" value="1"/>
</dbReference>
<keyword evidence="4" id="KW-1185">Reference proteome</keyword>
<comment type="caution">
    <text evidence="3">The sequence shown here is derived from an EMBL/GenBank/DDBJ whole genome shotgun (WGS) entry which is preliminary data.</text>
</comment>
<dbReference type="Pfam" id="PF01965">
    <property type="entry name" value="DJ-1_PfpI"/>
    <property type="match status" value="1"/>
</dbReference>
<dbReference type="Proteomes" id="UP000676386">
    <property type="component" value="Unassembled WGS sequence"/>
</dbReference>
<protein>
    <submittedName>
        <fullName evidence="3">Type 1 glutamine amidotransferase</fullName>
    </submittedName>
</protein>
<organism evidence="3 4">
    <name type="scientific">Chitinophaga hostae</name>
    <dbReference type="NCBI Taxonomy" id="2831022"/>
    <lineage>
        <taxon>Bacteria</taxon>
        <taxon>Pseudomonadati</taxon>
        <taxon>Bacteroidota</taxon>
        <taxon>Chitinophagia</taxon>
        <taxon>Chitinophagales</taxon>
        <taxon>Chitinophagaceae</taxon>
        <taxon>Chitinophaga</taxon>
    </lineage>
</organism>
<evidence type="ECO:0000259" key="2">
    <source>
        <dbReference type="Pfam" id="PF01965"/>
    </source>
</evidence>
<evidence type="ECO:0000256" key="1">
    <source>
        <dbReference type="ARBA" id="ARBA00008542"/>
    </source>
</evidence>
<dbReference type="PANTHER" id="PTHR42733:SF12">
    <property type="entry name" value="PROTEINASE"/>
    <property type="match status" value="1"/>
</dbReference>
<proteinExistence type="inferred from homology"/>
<dbReference type="PROSITE" id="PS51276">
    <property type="entry name" value="PEPTIDASE_C56_PFPI"/>
    <property type="match status" value="1"/>
</dbReference>
<dbReference type="PANTHER" id="PTHR42733">
    <property type="entry name" value="DJ-1 PROTEIN"/>
    <property type="match status" value="1"/>
</dbReference>
<dbReference type="NCBIfam" id="TIGR01382">
    <property type="entry name" value="PfpI"/>
    <property type="match status" value="1"/>
</dbReference>
<dbReference type="InterPro" id="IPR029062">
    <property type="entry name" value="Class_I_gatase-like"/>
</dbReference>
<reference evidence="3 4" key="1">
    <citation type="submission" date="2021-04" db="EMBL/GenBank/DDBJ databases">
        <title>Chitinophaga sp. nov., isolated from the rhizosphere soil.</title>
        <authorList>
            <person name="He S."/>
        </authorList>
    </citation>
    <scope>NUCLEOTIDE SEQUENCE [LARGE SCALE GENOMIC DNA]</scope>
    <source>
        <strain evidence="3 4">2R12</strain>
    </source>
</reference>
<accession>A0ABS5ISF2</accession>
<sequence>MENQLKDKKVAIVVANGFEEVELTQPLAALKNAGAVVDIISPEEKSVRAWAEKDWGKDYQVDRHIKDVVASAYDALVLPGGVMNPDHLRTNDHVIAFVTGFFDESKPIAAICHGPWTLIETGELDGRKMTSYKSLKTDLENAGALWVDEEVVTDNGLVTSRTPKDLPAFCKKMIEEIAEGRHDQRGAKKGGVYELG</sequence>
<dbReference type="CDD" id="cd03134">
    <property type="entry name" value="GATase1_PfpI_like"/>
    <property type="match status" value="1"/>
</dbReference>
<keyword evidence="3" id="KW-0315">Glutamine amidotransferase</keyword>
<feature type="domain" description="DJ-1/PfpI" evidence="2">
    <location>
        <begin position="8"/>
        <end position="176"/>
    </location>
</feature>